<keyword evidence="2" id="KW-1185">Reference proteome</keyword>
<accession>A0AAD6Z4U8</accession>
<proteinExistence type="predicted"/>
<dbReference type="AlphaFoldDB" id="A0AAD6Z4U8"/>
<name>A0AAD6Z4U8_9AGAR</name>
<protein>
    <submittedName>
        <fullName evidence="1">Uncharacterized protein</fullName>
    </submittedName>
</protein>
<evidence type="ECO:0000313" key="2">
    <source>
        <dbReference type="Proteomes" id="UP001218218"/>
    </source>
</evidence>
<comment type="caution">
    <text evidence="1">The sequence shown here is derived from an EMBL/GenBank/DDBJ whole genome shotgun (WGS) entry which is preliminary data.</text>
</comment>
<dbReference type="EMBL" id="JARIHO010000090">
    <property type="protein sequence ID" value="KAJ7306970.1"/>
    <property type="molecule type" value="Genomic_DNA"/>
</dbReference>
<organism evidence="1 2">
    <name type="scientific">Mycena albidolilacea</name>
    <dbReference type="NCBI Taxonomy" id="1033008"/>
    <lineage>
        <taxon>Eukaryota</taxon>
        <taxon>Fungi</taxon>
        <taxon>Dikarya</taxon>
        <taxon>Basidiomycota</taxon>
        <taxon>Agaricomycotina</taxon>
        <taxon>Agaricomycetes</taxon>
        <taxon>Agaricomycetidae</taxon>
        <taxon>Agaricales</taxon>
        <taxon>Marasmiineae</taxon>
        <taxon>Mycenaceae</taxon>
        <taxon>Mycena</taxon>
    </lineage>
</organism>
<dbReference type="Proteomes" id="UP001218218">
    <property type="component" value="Unassembled WGS sequence"/>
</dbReference>
<gene>
    <name evidence="1" type="ORF">DFH08DRAFT_1088804</name>
</gene>
<evidence type="ECO:0000313" key="1">
    <source>
        <dbReference type="EMBL" id="KAJ7306970.1"/>
    </source>
</evidence>
<reference evidence="1" key="1">
    <citation type="submission" date="2023-03" db="EMBL/GenBank/DDBJ databases">
        <title>Massive genome expansion in bonnet fungi (Mycena s.s.) driven by repeated elements and novel gene families across ecological guilds.</title>
        <authorList>
            <consortium name="Lawrence Berkeley National Laboratory"/>
            <person name="Harder C.B."/>
            <person name="Miyauchi S."/>
            <person name="Viragh M."/>
            <person name="Kuo A."/>
            <person name="Thoen E."/>
            <person name="Andreopoulos B."/>
            <person name="Lu D."/>
            <person name="Skrede I."/>
            <person name="Drula E."/>
            <person name="Henrissat B."/>
            <person name="Morin E."/>
            <person name="Kohler A."/>
            <person name="Barry K."/>
            <person name="LaButti K."/>
            <person name="Morin E."/>
            <person name="Salamov A."/>
            <person name="Lipzen A."/>
            <person name="Mereny Z."/>
            <person name="Hegedus B."/>
            <person name="Baldrian P."/>
            <person name="Stursova M."/>
            <person name="Weitz H."/>
            <person name="Taylor A."/>
            <person name="Grigoriev I.V."/>
            <person name="Nagy L.G."/>
            <person name="Martin F."/>
            <person name="Kauserud H."/>
        </authorList>
    </citation>
    <scope>NUCLEOTIDE SEQUENCE</scope>
    <source>
        <strain evidence="1">CBHHK002</strain>
    </source>
</reference>
<sequence>MSGQHPRSLPQELQNSIVLLVNLTQDLRSCALVSSSMLLVARSLLFRNIEVNHPRTNTNDPPTAAEDRAYTSMAFRRLGEVLINAPDVKGFIHSLTFTANLDVVVLLADMDLSSLAELSILGNGDNALGGDLVEPLQRLIGIPSLRVIELNTGFSAQIFRFCRSDLTDLMFEDAEVEIPMDIPKLPDDTSRPAIAHLSLDYSWTTSDWLIDPDCPFNLTQLVSVVIVASLSDSARLVIASSRRTITDLTLSAEDLISAPLDLAQFPALTQIELCVSHICEMTHLLRSLSEIDGGNIIQTITLELDPFNFDDLTPQVETNLIEFDNDFNKLPLPMLRQFLILLLPPPKLGHEDDTTEGFHRALPLLSRRFGGSSVWDVVD</sequence>